<dbReference type="InterPro" id="IPR043136">
    <property type="entry name" value="B30.2/SPRY_sf"/>
</dbReference>
<dbReference type="InterPro" id="IPR006574">
    <property type="entry name" value="PRY"/>
</dbReference>
<dbReference type="EMBL" id="VYZB01000793">
    <property type="protein sequence ID" value="NWS76711.1"/>
    <property type="molecule type" value="Genomic_DNA"/>
</dbReference>
<dbReference type="PRINTS" id="PR01407">
    <property type="entry name" value="BUTYPHLNCDUF"/>
</dbReference>
<evidence type="ECO:0000313" key="3">
    <source>
        <dbReference type="Proteomes" id="UP000549499"/>
    </source>
</evidence>
<dbReference type="InterPro" id="IPR013320">
    <property type="entry name" value="ConA-like_dom_sf"/>
</dbReference>
<keyword evidence="3" id="KW-1185">Reference proteome</keyword>
<feature type="domain" description="B30.2/SPRY" evidence="1">
    <location>
        <begin position="1"/>
        <end position="158"/>
    </location>
</feature>
<accession>A0A7K5I4Z0</accession>
<evidence type="ECO:0000259" key="1">
    <source>
        <dbReference type="PROSITE" id="PS50188"/>
    </source>
</evidence>
<dbReference type="PROSITE" id="PS50188">
    <property type="entry name" value="B302_SPRY"/>
    <property type="match status" value="1"/>
</dbReference>
<feature type="non-terminal residue" evidence="2">
    <location>
        <position position="1"/>
    </location>
</feature>
<feature type="non-terminal residue" evidence="2">
    <location>
        <position position="158"/>
    </location>
</feature>
<dbReference type="InterPro" id="IPR003879">
    <property type="entry name" value="Butyrophylin_SPRY"/>
</dbReference>
<dbReference type="Gene3D" id="2.60.120.920">
    <property type="match status" value="1"/>
</dbReference>
<dbReference type="SUPFAM" id="SSF49899">
    <property type="entry name" value="Concanavalin A-like lectins/glucanases"/>
    <property type="match status" value="1"/>
</dbReference>
<name>A0A7K5I4Z0_CROSL</name>
<sequence>EVTLDPDTANPFLILTSDRRGAGRGVEWTLLPPSPGRFETEPCVLGSPGFTAGRHCWGVEVAEGGDWWAVGVAQESVSRKGVLSFTPREGIWAVGQWFGQYHAFTDPDWTPLHLTCLPRAIQVCVDFPDGQVAFADAESKAPIFAFCLDSCHGERLRP</sequence>
<dbReference type="InterPro" id="IPR003877">
    <property type="entry name" value="SPRY_dom"/>
</dbReference>
<dbReference type="Proteomes" id="UP000549499">
    <property type="component" value="Unassembled WGS sequence"/>
</dbReference>
<dbReference type="OrthoDB" id="6105938at2759"/>
<dbReference type="InterPro" id="IPR001870">
    <property type="entry name" value="B30.2/SPRY"/>
</dbReference>
<organism evidence="2 3">
    <name type="scientific">Crotophaga sulcirostris</name>
    <name type="common">Groove-billed ani</name>
    <dbReference type="NCBI Taxonomy" id="33598"/>
    <lineage>
        <taxon>Eukaryota</taxon>
        <taxon>Metazoa</taxon>
        <taxon>Chordata</taxon>
        <taxon>Craniata</taxon>
        <taxon>Vertebrata</taxon>
        <taxon>Euteleostomi</taxon>
        <taxon>Archelosauria</taxon>
        <taxon>Archosauria</taxon>
        <taxon>Dinosauria</taxon>
        <taxon>Saurischia</taxon>
        <taxon>Theropoda</taxon>
        <taxon>Coelurosauria</taxon>
        <taxon>Aves</taxon>
        <taxon>Neognathae</taxon>
        <taxon>Neoaves</taxon>
        <taxon>Otidimorphae</taxon>
        <taxon>Cuculiformes</taxon>
        <taxon>Crotophagidae</taxon>
        <taxon>Crotophaga</taxon>
    </lineage>
</organism>
<dbReference type="Pfam" id="PF13765">
    <property type="entry name" value="PRY"/>
    <property type="match status" value="1"/>
</dbReference>
<gene>
    <name evidence="2" type="primary">Trim39_0</name>
    <name evidence="2" type="ORF">CROSUL_R10067</name>
</gene>
<protein>
    <submittedName>
        <fullName evidence="2">TRI39 ligase</fullName>
    </submittedName>
</protein>
<keyword evidence="2" id="KW-0436">Ligase</keyword>
<evidence type="ECO:0000313" key="2">
    <source>
        <dbReference type="EMBL" id="NWS76711.1"/>
    </source>
</evidence>
<comment type="caution">
    <text evidence="2">The sequence shown here is derived from an EMBL/GenBank/DDBJ whole genome shotgun (WGS) entry which is preliminary data.</text>
</comment>
<reference evidence="2 3" key="1">
    <citation type="submission" date="2019-09" db="EMBL/GenBank/DDBJ databases">
        <title>Bird 10,000 Genomes (B10K) Project - Family phase.</title>
        <authorList>
            <person name="Zhang G."/>
        </authorList>
    </citation>
    <scope>NUCLEOTIDE SEQUENCE [LARGE SCALE GENOMIC DNA]</scope>
    <source>
        <strain evidence="2">B10K-DU-003-44</strain>
        <tissue evidence="2">Muscle</tissue>
    </source>
</reference>
<dbReference type="SMART" id="SM00589">
    <property type="entry name" value="PRY"/>
    <property type="match status" value="1"/>
</dbReference>
<dbReference type="GO" id="GO:0016874">
    <property type="term" value="F:ligase activity"/>
    <property type="evidence" value="ECO:0007669"/>
    <property type="project" value="UniProtKB-KW"/>
</dbReference>
<dbReference type="AlphaFoldDB" id="A0A7K5I4Z0"/>
<dbReference type="PANTHER" id="PTHR24103">
    <property type="entry name" value="E3 UBIQUITIN-PROTEIN LIGASE TRIM"/>
    <property type="match status" value="1"/>
</dbReference>
<dbReference type="Pfam" id="PF00622">
    <property type="entry name" value="SPRY"/>
    <property type="match status" value="1"/>
</dbReference>
<proteinExistence type="predicted"/>
<dbReference type="InterPro" id="IPR050143">
    <property type="entry name" value="TRIM/RBCC"/>
</dbReference>